<proteinExistence type="predicted"/>
<reference evidence="1 2" key="1">
    <citation type="journal article" date="2019" name="Indoor Air">
        <title>Impacts of indoor surface finishes on bacterial viability.</title>
        <authorList>
            <person name="Hu J."/>
            <person name="Maamar S.B."/>
            <person name="Glawe A.J."/>
            <person name="Gottel N."/>
            <person name="Gilbert J.A."/>
            <person name="Hartmann E.M."/>
        </authorList>
    </citation>
    <scope>NUCLEOTIDE SEQUENCE [LARGE SCALE GENOMIC DNA]</scope>
    <source>
        <strain evidence="1 2">AF060A6</strain>
    </source>
</reference>
<evidence type="ECO:0000313" key="1">
    <source>
        <dbReference type="EMBL" id="THE10856.1"/>
    </source>
</evidence>
<dbReference type="EMBL" id="SLUB01000038">
    <property type="protein sequence ID" value="THE10856.1"/>
    <property type="molecule type" value="Genomic_DNA"/>
</dbReference>
<organism evidence="1 2">
    <name type="scientific">Bacillus timonensis</name>
    <dbReference type="NCBI Taxonomy" id="1033734"/>
    <lineage>
        <taxon>Bacteria</taxon>
        <taxon>Bacillati</taxon>
        <taxon>Bacillota</taxon>
        <taxon>Bacilli</taxon>
        <taxon>Bacillales</taxon>
        <taxon>Bacillaceae</taxon>
        <taxon>Bacillus</taxon>
    </lineage>
</organism>
<accession>A0A4S3PNW7</accession>
<gene>
    <name evidence="1" type="ORF">E1I69_17095</name>
</gene>
<dbReference type="AlphaFoldDB" id="A0A4S3PNW7"/>
<sequence>MSTIYYHIEKKQWYQCEEENGLFFGKTNTMIPYVGSCPEHSLPFPVNNDGNHVGPIIGILTGNSRDNTFLGNLKVLKRILLSLHEHGALGVIITPHSIRGQIMEAFTFYQPLNKWIKLQSPLPNVVYNRIPYRHMEEKKDFIDIVSFFKMNEIPFFNPHFFSKWEVYQILKKNDFVKRFLPETTLLKNLRDLKKMVTKHQILYIKSSTGYKGIDLYRLKVQQNGMIVETPHGKHSYSTFTSFWEKNQGDFTKSNYLIQEAIEADTYDGKRYDLRILCHYRDNGHLISGIGVRVAGENGVTTHVPNGGSIIPYQFVGDRFDEVILQKLVFEIGRTLMDETGEFIGEFSIDLGRSKNGAIFIYEINSKPMVFDEVDIHQKGLENLTKLLIMEASKA</sequence>
<evidence type="ECO:0008006" key="3">
    <source>
        <dbReference type="Google" id="ProtNLM"/>
    </source>
</evidence>
<dbReference type="InterPro" id="IPR026838">
    <property type="entry name" value="YheC/D"/>
</dbReference>
<dbReference type="RefSeq" id="WP_136380780.1">
    <property type="nucleotide sequence ID" value="NZ_SLUB01000038.1"/>
</dbReference>
<evidence type="ECO:0000313" key="2">
    <source>
        <dbReference type="Proteomes" id="UP000306477"/>
    </source>
</evidence>
<keyword evidence="2" id="KW-1185">Reference proteome</keyword>
<dbReference type="OrthoDB" id="7869153at2"/>
<dbReference type="Proteomes" id="UP000306477">
    <property type="component" value="Unassembled WGS sequence"/>
</dbReference>
<dbReference type="Pfam" id="PF14398">
    <property type="entry name" value="ATPgrasp_YheCD"/>
    <property type="match status" value="1"/>
</dbReference>
<comment type="caution">
    <text evidence="1">The sequence shown here is derived from an EMBL/GenBank/DDBJ whole genome shotgun (WGS) entry which is preliminary data.</text>
</comment>
<dbReference type="SUPFAM" id="SSF56059">
    <property type="entry name" value="Glutathione synthetase ATP-binding domain-like"/>
    <property type="match status" value="1"/>
</dbReference>
<protein>
    <recommendedName>
        <fullName evidence="3">ATP-grasp domain-containing protein</fullName>
    </recommendedName>
</protein>
<name>A0A4S3PNW7_9BACI</name>